<dbReference type="PANTHER" id="PTHR38340:SF1">
    <property type="entry name" value="S-LAYER PROTEIN"/>
    <property type="match status" value="1"/>
</dbReference>
<accession>A0A6J4NJY8</accession>
<evidence type="ECO:0000256" key="5">
    <source>
        <dbReference type="ARBA" id="ARBA00022737"/>
    </source>
</evidence>
<dbReference type="Pfam" id="PF00722">
    <property type="entry name" value="Glyco_hydro_16"/>
    <property type="match status" value="1"/>
</dbReference>
<name>A0A6J4NJY8_9RHOB</name>
<dbReference type="InterPro" id="IPR013858">
    <property type="entry name" value="Peptidase_M10B_C"/>
</dbReference>
<evidence type="ECO:0000256" key="1">
    <source>
        <dbReference type="ARBA" id="ARBA00001913"/>
    </source>
</evidence>
<dbReference type="Gene3D" id="2.60.120.200">
    <property type="match status" value="1"/>
</dbReference>
<protein>
    <submittedName>
        <fullName evidence="8">Alkaline phosphatase</fullName>
        <ecNumber evidence="8">3.1.3.1</ecNumber>
    </submittedName>
</protein>
<dbReference type="GO" id="GO:0005615">
    <property type="term" value="C:extracellular space"/>
    <property type="evidence" value="ECO:0007669"/>
    <property type="project" value="InterPro"/>
</dbReference>
<comment type="cofactor">
    <cofactor evidence="1">
        <name>Ca(2+)</name>
        <dbReference type="ChEBI" id="CHEBI:29108"/>
    </cofactor>
</comment>
<dbReference type="Pfam" id="PF00353">
    <property type="entry name" value="HemolysinCabind"/>
    <property type="match status" value="3"/>
</dbReference>
<feature type="domain" description="GH16" evidence="7">
    <location>
        <begin position="12"/>
        <end position="241"/>
    </location>
</feature>
<dbReference type="InterPro" id="IPR013320">
    <property type="entry name" value="ConA-like_dom_sf"/>
</dbReference>
<dbReference type="InterPro" id="IPR018511">
    <property type="entry name" value="Hemolysin-typ_Ca-bd_CS"/>
</dbReference>
<feature type="region of interest" description="Disordered" evidence="6">
    <location>
        <begin position="270"/>
        <end position="294"/>
    </location>
</feature>
<dbReference type="PROSITE" id="PS51762">
    <property type="entry name" value="GH16_2"/>
    <property type="match status" value="1"/>
</dbReference>
<comment type="similarity">
    <text evidence="3">Belongs to the glycosyl hydrolase 16 family.</text>
</comment>
<keyword evidence="5" id="KW-0677">Repeat</keyword>
<dbReference type="Gene3D" id="2.150.10.10">
    <property type="entry name" value="Serralysin-like metalloprotease, C-terminal"/>
    <property type="match status" value="2"/>
</dbReference>
<dbReference type="SUPFAM" id="SSF51120">
    <property type="entry name" value="beta-Roll"/>
    <property type="match status" value="2"/>
</dbReference>
<dbReference type="InterPro" id="IPR001343">
    <property type="entry name" value="Hemolysn_Ca-bd"/>
</dbReference>
<reference evidence="8" key="1">
    <citation type="submission" date="2020-02" db="EMBL/GenBank/DDBJ databases">
        <authorList>
            <person name="Meier V. D."/>
        </authorList>
    </citation>
    <scope>NUCLEOTIDE SEQUENCE</scope>
    <source>
        <strain evidence="8">AVDCRST_MAG15</strain>
    </source>
</reference>
<evidence type="ECO:0000256" key="4">
    <source>
        <dbReference type="ARBA" id="ARBA00022525"/>
    </source>
</evidence>
<evidence type="ECO:0000256" key="2">
    <source>
        <dbReference type="ARBA" id="ARBA00004613"/>
    </source>
</evidence>
<evidence type="ECO:0000256" key="3">
    <source>
        <dbReference type="ARBA" id="ARBA00006865"/>
    </source>
</evidence>
<evidence type="ECO:0000313" key="8">
    <source>
        <dbReference type="EMBL" id="CAA9389256.1"/>
    </source>
</evidence>
<dbReference type="GO" id="GO:0004553">
    <property type="term" value="F:hydrolase activity, hydrolyzing O-glycosyl compounds"/>
    <property type="evidence" value="ECO:0007669"/>
    <property type="project" value="InterPro"/>
</dbReference>
<dbReference type="AlphaFoldDB" id="A0A6J4NJY8"/>
<dbReference type="InterPro" id="IPR000757">
    <property type="entry name" value="Beta-glucanase-like"/>
</dbReference>
<dbReference type="SUPFAM" id="SSF49899">
    <property type="entry name" value="Concanavalin A-like lectins/glucanases"/>
    <property type="match status" value="1"/>
</dbReference>
<dbReference type="PROSITE" id="PS00330">
    <property type="entry name" value="HEMOLYSIN_CALCIUM"/>
    <property type="match status" value="3"/>
</dbReference>
<gene>
    <name evidence="8" type="ORF">AVDCRST_MAG15-431</name>
</gene>
<evidence type="ECO:0000256" key="6">
    <source>
        <dbReference type="SAM" id="MobiDB-lite"/>
    </source>
</evidence>
<dbReference type="EC" id="3.1.3.1" evidence="8"/>
<dbReference type="GO" id="GO:0004035">
    <property type="term" value="F:alkaline phosphatase activity"/>
    <property type="evidence" value="ECO:0007669"/>
    <property type="project" value="UniProtKB-EC"/>
</dbReference>
<proteinExistence type="inferred from homology"/>
<evidence type="ECO:0000259" key="7">
    <source>
        <dbReference type="PROSITE" id="PS51762"/>
    </source>
</evidence>
<dbReference type="InterPro" id="IPR011049">
    <property type="entry name" value="Serralysin-like_metalloprot_C"/>
</dbReference>
<dbReference type="PRINTS" id="PR00313">
    <property type="entry name" value="CABNDNGRPT"/>
</dbReference>
<sequence length="498" mass="50885">MSTTLGAGSVNLIDPGEPLEADGWQVSSWNAGQSSILAWAPGNVRLSPDGALELALGTAPAGSARPWCGGEVQSEATASTGTWSWTAQAPRMVDGAVFGMFTYRADHFADPWIEFDFEFVGADTTQVRLNIHMETATGEHVTLEDANGAPVIVNLGFDAALGVHTYSVTVTGTEAVFLVDGREVGRFDASDMPHGTWTTGEMKGFANLWCVDPSLESWAGVWSNPGTPLVAHVESLGFVPGDGPPPDPGSLGTPGDDILIGSDGDDLLDGLGGHDSLDGGAGNDQVLGGDGGDRLRLDAGDDRLDGGAGLDWVEVLGSLGATIDLSTSAAQATGHGTDRLSGIENALGDSGADRLSGTGGASVLIGAAGDDVLRGGEGADRLVGGLGRDTLHGGIDRDRDVFVFSGAEDSPAGPGRDILYDVVSGIDLIDLSGIDPQSGLGGDQGFRFAGKSAAAFSVWTVASKGDLILRADVTGDRTADIEIRLVGVSSLTASDLLL</sequence>
<dbReference type="GO" id="GO:0005509">
    <property type="term" value="F:calcium ion binding"/>
    <property type="evidence" value="ECO:0007669"/>
    <property type="project" value="InterPro"/>
</dbReference>
<keyword evidence="4" id="KW-0964">Secreted</keyword>
<dbReference type="EMBL" id="CADCUU010000054">
    <property type="protein sequence ID" value="CAA9389256.1"/>
    <property type="molecule type" value="Genomic_DNA"/>
</dbReference>
<dbReference type="GO" id="GO:0005975">
    <property type="term" value="P:carbohydrate metabolic process"/>
    <property type="evidence" value="ECO:0007669"/>
    <property type="project" value="InterPro"/>
</dbReference>
<comment type="subcellular location">
    <subcellularLocation>
        <location evidence="2">Secreted</location>
    </subcellularLocation>
</comment>
<organism evidence="8">
    <name type="scientific">uncultured Rubellimicrobium sp</name>
    <dbReference type="NCBI Taxonomy" id="543078"/>
    <lineage>
        <taxon>Bacteria</taxon>
        <taxon>Pseudomonadati</taxon>
        <taxon>Pseudomonadota</taxon>
        <taxon>Alphaproteobacteria</taxon>
        <taxon>Rhodobacterales</taxon>
        <taxon>Roseobacteraceae</taxon>
        <taxon>Rubellimicrobium</taxon>
        <taxon>environmental samples</taxon>
    </lineage>
</organism>
<keyword evidence="8" id="KW-0378">Hydrolase</keyword>
<dbReference type="Pfam" id="PF08548">
    <property type="entry name" value="Peptidase_M10_C"/>
    <property type="match status" value="1"/>
</dbReference>
<dbReference type="InterPro" id="IPR050557">
    <property type="entry name" value="RTX_toxin/Mannuronan_C5-epim"/>
</dbReference>
<dbReference type="PANTHER" id="PTHR38340">
    <property type="entry name" value="S-LAYER PROTEIN"/>
    <property type="match status" value="1"/>
</dbReference>